<gene>
    <name evidence="8" type="ORF">ACHAW5_006453</name>
</gene>
<dbReference type="AlphaFoldDB" id="A0ABD3ND98"/>
<sequence>MSKNSSPYHDAGWLLSEHLQSRRGLKSIAFDSQCKNNNNDRKKAPPDKATYATVCKTMQHLAIINKVLDANNLRKTIGLDSVRNKGLLYVMIYELLFGKYKSIRGGGKIKRMIVKHEKELRRVAEECIATNGGEGRDKDVNFPRYIRVNTLRANVSDVVDKLRGELRSAKDGTISRTQRVDDTNEETDVPLVYVDAHVPDLLVLPPTASSWLHHDCEYVKTGSVVLQDKSSCFSALALARGIGEGAKGDAATSFDYIDACSAPGNKTSHLAALVQSAIDDINRSSKRTRGRTRSTIFAFERSSSRFNILQERMKQLIPSPSEDCAEVAVVPIHDDFLKADPSDPKFANVRAIMLDPSCSGSGIVNSPDRWMEDGYDNKDAKRIQSLSNFQLVALKHAMSFPNVDRIVYSTCSMHDEENEGVVSKALSEVEKSDNGNDWEVMAPVCLDHWPRRGREGGIGGLTKSQADCLIRCDGLDGDETNGFFVSLLVRKNTASECINSRKTIDSAGIPIYKGQFSCSNRTSFAASDSDSKQSTRTDSSEPIQLKSSQGRAQQKNEKSSAKANDKSTKKRDKKLAWKRKQALLKSSRMKKKGERPTAA</sequence>
<dbReference type="GO" id="GO:0008168">
    <property type="term" value="F:methyltransferase activity"/>
    <property type="evidence" value="ECO:0007669"/>
    <property type="project" value="UniProtKB-KW"/>
</dbReference>
<feature type="domain" description="SAM-dependent MTase RsmB/NOP-type" evidence="7">
    <location>
        <begin position="134"/>
        <end position="491"/>
    </location>
</feature>
<feature type="compositionally biased region" description="Basic residues" evidence="6">
    <location>
        <begin position="568"/>
        <end position="593"/>
    </location>
</feature>
<dbReference type="Pfam" id="PF21153">
    <property type="entry name" value="NSUN5_N"/>
    <property type="match status" value="1"/>
</dbReference>
<dbReference type="PANTHER" id="PTHR22807:SF4">
    <property type="entry name" value="28S RRNA (CYTOSINE-C(5))-METHYLTRANSFERASE"/>
    <property type="match status" value="1"/>
</dbReference>
<comment type="similarity">
    <text evidence="5">Belongs to the class I-like SAM-binding methyltransferase superfamily. RsmB/NOP family.</text>
</comment>
<feature type="compositionally biased region" description="Basic and acidic residues" evidence="6">
    <location>
        <begin position="554"/>
        <end position="567"/>
    </location>
</feature>
<dbReference type="Pfam" id="PF21148">
    <property type="entry name" value="NSUN5_fdxn-like"/>
    <property type="match status" value="1"/>
</dbReference>
<feature type="binding site" evidence="5">
    <location>
        <position position="300"/>
    </location>
    <ligand>
        <name>S-adenosyl-L-methionine</name>
        <dbReference type="ChEBI" id="CHEBI:59789"/>
    </ligand>
</feature>
<evidence type="ECO:0000256" key="1">
    <source>
        <dbReference type="ARBA" id="ARBA00022603"/>
    </source>
</evidence>
<dbReference type="InterPro" id="IPR048889">
    <property type="entry name" value="NSUN5_RCM1_N"/>
</dbReference>
<dbReference type="GO" id="GO:0003723">
    <property type="term" value="F:RNA binding"/>
    <property type="evidence" value="ECO:0007669"/>
    <property type="project" value="UniProtKB-UniRule"/>
</dbReference>
<feature type="region of interest" description="Disordered" evidence="6">
    <location>
        <begin position="523"/>
        <end position="599"/>
    </location>
</feature>
<evidence type="ECO:0000256" key="4">
    <source>
        <dbReference type="ARBA" id="ARBA00022884"/>
    </source>
</evidence>
<dbReference type="EMBL" id="JALLAZ020001536">
    <property type="protein sequence ID" value="KAL3773363.1"/>
    <property type="molecule type" value="Genomic_DNA"/>
</dbReference>
<dbReference type="Gene3D" id="3.40.50.150">
    <property type="entry name" value="Vaccinia Virus protein VP39"/>
    <property type="match status" value="1"/>
</dbReference>
<dbReference type="PANTHER" id="PTHR22807">
    <property type="entry name" value="NOP2 YEAST -RELATED NOL1/NOP2/FMU SUN DOMAIN-CONTAINING"/>
    <property type="match status" value="1"/>
</dbReference>
<proteinExistence type="inferred from homology"/>
<dbReference type="InterPro" id="IPR023267">
    <property type="entry name" value="RCMT"/>
</dbReference>
<evidence type="ECO:0000256" key="3">
    <source>
        <dbReference type="ARBA" id="ARBA00022691"/>
    </source>
</evidence>
<protein>
    <recommendedName>
        <fullName evidence="7">SAM-dependent MTase RsmB/NOP-type domain-containing protein</fullName>
    </recommendedName>
</protein>
<dbReference type="PROSITE" id="PS51686">
    <property type="entry name" value="SAM_MT_RSMB_NOP"/>
    <property type="match status" value="1"/>
</dbReference>
<dbReference type="SUPFAM" id="SSF53335">
    <property type="entry name" value="S-adenosyl-L-methionine-dependent methyltransferases"/>
    <property type="match status" value="1"/>
</dbReference>
<dbReference type="InterPro" id="IPR049560">
    <property type="entry name" value="MeTrfase_RsmB-F_NOP2_cat"/>
</dbReference>
<dbReference type="Gene3D" id="3.30.70.1170">
    <property type="entry name" value="Sun protein, domain 3"/>
    <property type="match status" value="1"/>
</dbReference>
<dbReference type="Proteomes" id="UP001530315">
    <property type="component" value="Unassembled WGS sequence"/>
</dbReference>
<accession>A0ABD3ND98</accession>
<evidence type="ECO:0000256" key="2">
    <source>
        <dbReference type="ARBA" id="ARBA00022679"/>
    </source>
</evidence>
<dbReference type="PRINTS" id="PR02008">
    <property type="entry name" value="RCMTFAMILY"/>
</dbReference>
<evidence type="ECO:0000256" key="5">
    <source>
        <dbReference type="PROSITE-ProRule" id="PRU01023"/>
    </source>
</evidence>
<organism evidence="8 9">
    <name type="scientific">Stephanodiscus triporus</name>
    <dbReference type="NCBI Taxonomy" id="2934178"/>
    <lineage>
        <taxon>Eukaryota</taxon>
        <taxon>Sar</taxon>
        <taxon>Stramenopiles</taxon>
        <taxon>Ochrophyta</taxon>
        <taxon>Bacillariophyta</taxon>
        <taxon>Coscinodiscophyceae</taxon>
        <taxon>Thalassiosirophycidae</taxon>
        <taxon>Stephanodiscales</taxon>
        <taxon>Stephanodiscaceae</taxon>
        <taxon>Stephanodiscus</taxon>
    </lineage>
</organism>
<feature type="binding site" evidence="5">
    <location>
        <position position="355"/>
    </location>
    <ligand>
        <name>S-adenosyl-L-methionine</name>
        <dbReference type="ChEBI" id="CHEBI:59789"/>
    </ligand>
</feature>
<dbReference type="InterPro" id="IPR029063">
    <property type="entry name" value="SAM-dependent_MTases_sf"/>
</dbReference>
<evidence type="ECO:0000313" key="9">
    <source>
        <dbReference type="Proteomes" id="UP001530315"/>
    </source>
</evidence>
<feature type="active site" description="Nucleophile" evidence="5">
    <location>
        <position position="411"/>
    </location>
</feature>
<keyword evidence="9" id="KW-1185">Reference proteome</keyword>
<keyword evidence="1 5" id="KW-0489">Methyltransferase</keyword>
<dbReference type="InterPro" id="IPR001678">
    <property type="entry name" value="MeTrfase_RsmB-F_NOP2_dom"/>
</dbReference>
<evidence type="ECO:0000259" key="7">
    <source>
        <dbReference type="PROSITE" id="PS51686"/>
    </source>
</evidence>
<comment type="caution">
    <text evidence="8">The sequence shown here is derived from an EMBL/GenBank/DDBJ whole genome shotgun (WGS) entry which is preliminary data.</text>
</comment>
<evidence type="ECO:0000256" key="6">
    <source>
        <dbReference type="SAM" id="MobiDB-lite"/>
    </source>
</evidence>
<keyword evidence="2 5" id="KW-0808">Transferase</keyword>
<keyword evidence="4 5" id="KW-0694">RNA-binding</keyword>
<dbReference type="GO" id="GO:0032259">
    <property type="term" value="P:methylation"/>
    <property type="evidence" value="ECO:0007669"/>
    <property type="project" value="UniProtKB-KW"/>
</dbReference>
<dbReference type="Pfam" id="PF01189">
    <property type="entry name" value="Methyltr_RsmB-F"/>
    <property type="match status" value="1"/>
</dbReference>
<feature type="compositionally biased region" description="Polar residues" evidence="6">
    <location>
        <begin position="540"/>
        <end position="553"/>
    </location>
</feature>
<dbReference type="InterPro" id="IPR049561">
    <property type="entry name" value="NSUN5_7_fdxn-like"/>
</dbReference>
<evidence type="ECO:0000313" key="8">
    <source>
        <dbReference type="EMBL" id="KAL3773363.1"/>
    </source>
</evidence>
<reference evidence="8 9" key="1">
    <citation type="submission" date="2024-10" db="EMBL/GenBank/DDBJ databases">
        <title>Updated reference genomes for cyclostephanoid diatoms.</title>
        <authorList>
            <person name="Roberts W.R."/>
            <person name="Alverson A.J."/>
        </authorList>
    </citation>
    <scope>NUCLEOTIDE SEQUENCE [LARGE SCALE GENOMIC DNA]</scope>
    <source>
        <strain evidence="8 9">AJA276-08</strain>
    </source>
</reference>
<keyword evidence="3 5" id="KW-0949">S-adenosyl-L-methionine</keyword>
<feature type="binding site" evidence="5">
    <location>
        <position position="335"/>
    </location>
    <ligand>
        <name>S-adenosyl-L-methionine</name>
        <dbReference type="ChEBI" id="CHEBI:59789"/>
    </ligand>
</feature>
<feature type="compositionally biased region" description="Basic and acidic residues" evidence="6">
    <location>
        <begin position="529"/>
        <end position="539"/>
    </location>
</feature>
<feature type="binding site" evidence="5">
    <location>
        <begin position="260"/>
        <end position="266"/>
    </location>
    <ligand>
        <name>S-adenosyl-L-methionine</name>
        <dbReference type="ChEBI" id="CHEBI:59789"/>
    </ligand>
</feature>
<name>A0ABD3ND98_9STRA</name>